<reference evidence="2" key="1">
    <citation type="submission" date="2009-07" db="EMBL/GenBank/DDBJ databases">
        <authorList>
            <person name="Weinstock G."/>
            <person name="Sodergren E."/>
            <person name="Clifton S."/>
            <person name="Fulton L."/>
            <person name="Fulton B."/>
            <person name="Courtney L."/>
            <person name="Fronick C."/>
            <person name="Harrison M."/>
            <person name="Strong C."/>
            <person name="Farmer C."/>
            <person name="Delahaunty K."/>
            <person name="Markovic C."/>
            <person name="Hall O."/>
            <person name="Minx P."/>
            <person name="Tomlinson C."/>
            <person name="Mitreva M."/>
            <person name="Nelson J."/>
            <person name="Hou S."/>
            <person name="Wollam A."/>
            <person name="Pepin K.H."/>
            <person name="Johnson M."/>
            <person name="Bhonagiri V."/>
            <person name="Nash W.E."/>
            <person name="Warren W."/>
            <person name="Chinwalla A."/>
            <person name="Mardis E.R."/>
            <person name="Wilson R.K."/>
        </authorList>
    </citation>
    <scope>NUCLEOTIDE SEQUENCE [LARGE SCALE GENOMIC DNA]</scope>
    <source>
        <strain evidence="2">DSM 14469</strain>
    </source>
</reference>
<proteinExistence type="predicted"/>
<name>C6LHY0_9FIRM</name>
<sequence>METGKKRKKRAAGIVLAAAVLAMSVCTAYAADGSQSQSMQLTIKKDASYTMSIPKSQDIVFGTVDTEIGKLSVTGEIGTKQEVRVSVDTTEFTDTADAGNHFLFALWQGSGVFTGKTWSSKELEGSGTPVLLTVHIPSETWGKTSPGTYRAVVTFAAELADTQ</sequence>
<comment type="caution">
    <text evidence="2">The sequence shown here is derived from an EMBL/GenBank/DDBJ whole genome shotgun (WGS) entry which is preliminary data.</text>
</comment>
<dbReference type="STRING" id="168384.SAMN05660368_03858"/>
<evidence type="ECO:0000313" key="3">
    <source>
        <dbReference type="Proteomes" id="UP000005561"/>
    </source>
</evidence>
<gene>
    <name evidence="2" type="ORF">BRYFOR_08244</name>
</gene>
<keyword evidence="1" id="KW-0732">Signal</keyword>
<dbReference type="Proteomes" id="UP000005561">
    <property type="component" value="Unassembled WGS sequence"/>
</dbReference>
<dbReference type="AlphaFoldDB" id="C6LHY0"/>
<protein>
    <submittedName>
        <fullName evidence="2">Uncharacterized protein</fullName>
    </submittedName>
</protein>
<evidence type="ECO:0000256" key="1">
    <source>
        <dbReference type="SAM" id="SignalP"/>
    </source>
</evidence>
<evidence type="ECO:0000313" key="2">
    <source>
        <dbReference type="EMBL" id="EET59870.1"/>
    </source>
</evidence>
<keyword evidence="3" id="KW-1185">Reference proteome</keyword>
<dbReference type="OrthoDB" id="2045281at2"/>
<feature type="signal peptide" evidence="1">
    <location>
        <begin position="1"/>
        <end position="30"/>
    </location>
</feature>
<dbReference type="RefSeq" id="WP_006863028.1">
    <property type="nucleotide sequence ID" value="NZ_ACCL02000015.1"/>
</dbReference>
<dbReference type="EMBL" id="ACCL02000015">
    <property type="protein sequence ID" value="EET59870.1"/>
    <property type="molecule type" value="Genomic_DNA"/>
</dbReference>
<feature type="chain" id="PRO_5002966304" evidence="1">
    <location>
        <begin position="31"/>
        <end position="163"/>
    </location>
</feature>
<organism evidence="2 3">
    <name type="scientific">Marvinbryantia formatexigens DSM 14469</name>
    <dbReference type="NCBI Taxonomy" id="478749"/>
    <lineage>
        <taxon>Bacteria</taxon>
        <taxon>Bacillati</taxon>
        <taxon>Bacillota</taxon>
        <taxon>Clostridia</taxon>
        <taxon>Lachnospirales</taxon>
        <taxon>Lachnospiraceae</taxon>
        <taxon>Marvinbryantia</taxon>
    </lineage>
</organism>
<accession>C6LHY0</accession>
<dbReference type="eggNOG" id="ENOG502ZWU3">
    <property type="taxonomic scope" value="Bacteria"/>
</dbReference>